<protein>
    <submittedName>
        <fullName evidence="2">Condensin-2 complex subunit h2</fullName>
    </submittedName>
</protein>
<dbReference type="Pfam" id="PF06278">
    <property type="entry name" value="CNDH2_N"/>
    <property type="match status" value="1"/>
</dbReference>
<gene>
    <name evidence="2" type="ORF">M0813_09313</name>
</gene>
<reference evidence="2" key="1">
    <citation type="submission" date="2022-08" db="EMBL/GenBank/DDBJ databases">
        <title>Novel sulfate-reducing endosymbionts in the free-living metamonad Anaeramoeba.</title>
        <authorList>
            <person name="Jerlstrom-Hultqvist J."/>
            <person name="Cepicka I."/>
            <person name="Gallot-Lavallee L."/>
            <person name="Salas-Leiva D."/>
            <person name="Curtis B.A."/>
            <person name="Zahonova K."/>
            <person name="Pipaliya S."/>
            <person name="Dacks J."/>
            <person name="Roger A.J."/>
        </authorList>
    </citation>
    <scope>NUCLEOTIDE SEQUENCE</scope>
    <source>
        <strain evidence="2">Schooner1</strain>
    </source>
</reference>
<accession>A0ABQ8X725</accession>
<dbReference type="PANTHER" id="PTHR14324:SF3">
    <property type="entry name" value="CONDENSIN-2 COMPLEX SUBUNIT H2"/>
    <property type="match status" value="1"/>
</dbReference>
<organism evidence="2 3">
    <name type="scientific">Anaeramoeba flamelloides</name>
    <dbReference type="NCBI Taxonomy" id="1746091"/>
    <lineage>
        <taxon>Eukaryota</taxon>
        <taxon>Metamonada</taxon>
        <taxon>Anaeramoebidae</taxon>
        <taxon>Anaeramoeba</taxon>
    </lineage>
</organism>
<dbReference type="InterPro" id="IPR009378">
    <property type="entry name" value="H2_N"/>
</dbReference>
<evidence type="ECO:0000313" key="2">
    <source>
        <dbReference type="EMBL" id="KAJ6227899.1"/>
    </source>
</evidence>
<dbReference type="Proteomes" id="UP001150062">
    <property type="component" value="Unassembled WGS sequence"/>
</dbReference>
<sequence>MTQIAQFQQEREKKFLHLLKPIRGLAQNWNIDIAHELEDYLVDLEEISISFDGGSTNLNFVEAALLIQSSACIYSKKVEYLYNLIYQTLDLLSERKKKKKKKVTRRR</sequence>
<dbReference type="PANTHER" id="PTHR14324">
    <property type="entry name" value="CONDENSIN-2 COMPLEX SUBUNIT H2"/>
    <property type="match status" value="1"/>
</dbReference>
<feature type="domain" description="Condensin II complex subunit H2 N-terminal" evidence="1">
    <location>
        <begin position="14"/>
        <end position="104"/>
    </location>
</feature>
<evidence type="ECO:0000313" key="3">
    <source>
        <dbReference type="Proteomes" id="UP001150062"/>
    </source>
</evidence>
<dbReference type="EMBL" id="JAOAOG010000331">
    <property type="protein sequence ID" value="KAJ6227899.1"/>
    <property type="molecule type" value="Genomic_DNA"/>
</dbReference>
<dbReference type="InterPro" id="IPR031739">
    <property type="entry name" value="Ncaph2"/>
</dbReference>
<name>A0ABQ8X725_9EUKA</name>
<evidence type="ECO:0000259" key="1">
    <source>
        <dbReference type="Pfam" id="PF06278"/>
    </source>
</evidence>
<proteinExistence type="predicted"/>
<comment type="caution">
    <text evidence="2">The sequence shown here is derived from an EMBL/GenBank/DDBJ whole genome shotgun (WGS) entry which is preliminary data.</text>
</comment>
<keyword evidence="3" id="KW-1185">Reference proteome</keyword>